<dbReference type="KEGG" id="vg:23461920"/>
<name>A0A0B5IWC9_9VIRU</name>
<keyword evidence="2" id="KW-0472">Membrane</keyword>
<evidence type="ECO:0000313" key="4">
    <source>
        <dbReference type="Proteomes" id="UP000202511"/>
    </source>
</evidence>
<feature type="transmembrane region" description="Helical" evidence="2">
    <location>
        <begin position="62"/>
        <end position="79"/>
    </location>
</feature>
<organism evidence="3 4">
    <name type="scientific">Pandoravirus inopinatum</name>
    <dbReference type="NCBI Taxonomy" id="1605721"/>
    <lineage>
        <taxon>Viruses</taxon>
        <taxon>Pandoravirus</taxon>
    </lineage>
</organism>
<feature type="transmembrane region" description="Helical" evidence="2">
    <location>
        <begin position="99"/>
        <end position="124"/>
    </location>
</feature>
<accession>A0A0B5IWC9</accession>
<keyword evidence="2" id="KW-1133">Transmembrane helix</keyword>
<keyword evidence="2" id="KW-0812">Transmembrane</keyword>
<proteinExistence type="predicted"/>
<protein>
    <submittedName>
        <fullName evidence="3">Uncharacterized protein</fullName>
    </submittedName>
</protein>
<sequence length="152" mass="16999">MAYLRERRCSRARATHWAPAQAQRPVARAEDTSAHQRRSTSDQTAVASMHPTWSRMCARTSLGMSLIVVLLVAAIVVIVRSPSFSVQRNRFGSFFNEKLFGPCFVFLAPLFLPVPFRCTAVCLLGTDNNGGWRAVWANAQEKKYTCLGIAHR</sequence>
<evidence type="ECO:0000313" key="3">
    <source>
        <dbReference type="EMBL" id="AJF97003.1"/>
    </source>
</evidence>
<dbReference type="Proteomes" id="UP000202511">
    <property type="component" value="Segment"/>
</dbReference>
<evidence type="ECO:0000256" key="1">
    <source>
        <dbReference type="SAM" id="MobiDB-lite"/>
    </source>
</evidence>
<dbReference type="RefSeq" id="YP_009119238.1">
    <property type="nucleotide sequence ID" value="NC_026440.1"/>
</dbReference>
<evidence type="ECO:0000256" key="2">
    <source>
        <dbReference type="SAM" id="Phobius"/>
    </source>
</evidence>
<dbReference type="GeneID" id="23461920"/>
<feature type="region of interest" description="Disordered" evidence="1">
    <location>
        <begin position="14"/>
        <end position="47"/>
    </location>
</feature>
<reference evidence="3 4" key="1">
    <citation type="journal article" date="2015" name="Parasitol. Res.">
        <title>Viruses in close associations with free-living amoebae.</title>
        <authorList>
            <person name="Scheid P."/>
        </authorList>
    </citation>
    <scope>NUCLEOTIDE SEQUENCE [LARGE SCALE GENOMIC DNA]</scope>
    <source>
        <strain evidence="3">KlaHel</strain>
    </source>
</reference>
<dbReference type="EMBL" id="KP136319">
    <property type="protein sequence ID" value="AJF97003.1"/>
    <property type="molecule type" value="Genomic_DNA"/>
</dbReference>